<comment type="caution">
    <text evidence="6">The sequence shown here is derived from an EMBL/GenBank/DDBJ whole genome shotgun (WGS) entry which is preliminary data.</text>
</comment>
<protein>
    <recommendedName>
        <fullName evidence="5">Timeless N-terminal domain-containing protein</fullName>
    </recommendedName>
</protein>
<dbReference type="PANTHER" id="PTHR22940">
    <property type="entry name" value="TIMEOUT/TIMELESS-2"/>
    <property type="match status" value="1"/>
</dbReference>
<reference evidence="6 7" key="1">
    <citation type="submission" date="2017-08" db="EMBL/GenBank/DDBJ databases">
        <title>Acidophilic green algal genome provides insights into adaptation to an acidic environment.</title>
        <authorList>
            <person name="Hirooka S."/>
            <person name="Hirose Y."/>
            <person name="Kanesaki Y."/>
            <person name="Higuchi S."/>
            <person name="Fujiwara T."/>
            <person name="Onuma R."/>
            <person name="Era A."/>
            <person name="Ohbayashi R."/>
            <person name="Uzuka A."/>
            <person name="Nozaki H."/>
            <person name="Yoshikawa H."/>
            <person name="Miyagishima S.Y."/>
        </authorList>
    </citation>
    <scope>NUCLEOTIDE SEQUENCE [LARGE SCALE GENOMIC DNA]</scope>
    <source>
        <strain evidence="6 7">NIES-2499</strain>
    </source>
</reference>
<proteinExistence type="predicted"/>
<dbReference type="Proteomes" id="UP000232323">
    <property type="component" value="Unassembled WGS sequence"/>
</dbReference>
<evidence type="ECO:0000313" key="6">
    <source>
        <dbReference type="EMBL" id="GAX82511.1"/>
    </source>
</evidence>
<dbReference type="InterPro" id="IPR006906">
    <property type="entry name" value="Timeless_N"/>
</dbReference>
<feature type="compositionally biased region" description="Acidic residues" evidence="4">
    <location>
        <begin position="668"/>
        <end position="682"/>
    </location>
</feature>
<dbReference type="GO" id="GO:0031298">
    <property type="term" value="C:replication fork protection complex"/>
    <property type="evidence" value="ECO:0007669"/>
    <property type="project" value="TreeGrafter"/>
</dbReference>
<dbReference type="InterPro" id="IPR044998">
    <property type="entry name" value="Timeless"/>
</dbReference>
<dbReference type="GO" id="GO:0000076">
    <property type="term" value="P:DNA replication checkpoint signaling"/>
    <property type="evidence" value="ECO:0007669"/>
    <property type="project" value="TreeGrafter"/>
</dbReference>
<keyword evidence="3" id="KW-0131">Cell cycle</keyword>
<feature type="region of interest" description="Disordered" evidence="4">
    <location>
        <begin position="1176"/>
        <end position="1195"/>
    </location>
</feature>
<accession>A0A250XHG4</accession>
<feature type="domain" description="Timeless N-terminal" evidence="5">
    <location>
        <begin position="36"/>
        <end position="309"/>
    </location>
</feature>
<name>A0A250XHG4_9CHLO</name>
<comment type="subcellular location">
    <subcellularLocation>
        <location evidence="1">Nucleus</location>
    </subcellularLocation>
</comment>
<evidence type="ECO:0000256" key="1">
    <source>
        <dbReference type="ARBA" id="ARBA00004123"/>
    </source>
</evidence>
<evidence type="ECO:0000259" key="5">
    <source>
        <dbReference type="Pfam" id="PF04821"/>
    </source>
</evidence>
<evidence type="ECO:0000256" key="2">
    <source>
        <dbReference type="ARBA" id="ARBA00023242"/>
    </source>
</evidence>
<dbReference type="GO" id="GO:0003677">
    <property type="term" value="F:DNA binding"/>
    <property type="evidence" value="ECO:0007669"/>
    <property type="project" value="TreeGrafter"/>
</dbReference>
<gene>
    <name evidence="6" type="ORF">CEUSTIGMA_g9938.t1</name>
</gene>
<dbReference type="PANTHER" id="PTHR22940:SF4">
    <property type="entry name" value="PROTEIN TIMELESS HOMOLOG"/>
    <property type="match status" value="1"/>
</dbReference>
<organism evidence="6 7">
    <name type="scientific">Chlamydomonas eustigma</name>
    <dbReference type="NCBI Taxonomy" id="1157962"/>
    <lineage>
        <taxon>Eukaryota</taxon>
        <taxon>Viridiplantae</taxon>
        <taxon>Chlorophyta</taxon>
        <taxon>core chlorophytes</taxon>
        <taxon>Chlorophyceae</taxon>
        <taxon>CS clade</taxon>
        <taxon>Chlamydomonadales</taxon>
        <taxon>Chlamydomonadaceae</taxon>
        <taxon>Chlamydomonas</taxon>
    </lineage>
</organism>
<dbReference type="GO" id="GO:0006281">
    <property type="term" value="P:DNA repair"/>
    <property type="evidence" value="ECO:0007669"/>
    <property type="project" value="TreeGrafter"/>
</dbReference>
<evidence type="ECO:0000256" key="3">
    <source>
        <dbReference type="ARBA" id="ARBA00023306"/>
    </source>
</evidence>
<feature type="region of interest" description="Disordered" evidence="4">
    <location>
        <begin position="914"/>
        <end position="961"/>
    </location>
</feature>
<feature type="compositionally biased region" description="Basic and acidic residues" evidence="4">
    <location>
        <begin position="1558"/>
        <end position="1579"/>
    </location>
</feature>
<feature type="compositionally biased region" description="Acidic residues" evidence="4">
    <location>
        <begin position="1516"/>
        <end position="1544"/>
    </location>
</feature>
<evidence type="ECO:0000256" key="4">
    <source>
        <dbReference type="SAM" id="MobiDB-lite"/>
    </source>
</evidence>
<feature type="region of interest" description="Disordered" evidence="4">
    <location>
        <begin position="1498"/>
        <end position="1648"/>
    </location>
</feature>
<evidence type="ECO:0000313" key="7">
    <source>
        <dbReference type="Proteomes" id="UP000232323"/>
    </source>
</evidence>
<sequence length="1756" mass="194983">MSPVIGGGKPALDFDLLVSVSSDIGGYVFSDNGDKTYYKSDDCLGCLKDLQRFMRHDDPDTRPVFFKLANFQTARSDLVPLILTYPDEREIVFNALKVLTFLTMPVDPTSSDVIGQLGHQRSIKYLFTKSEVVAVIVSLVAEPLAKHPRMSQQDSATVQLVVTFFRNLLQIPDDIQHHPGNGAGSMSRILQGSLLKVLFEENVMEMFLIIMQHATERPFRNELSLLLSLQSAIFAGIQPTDLAIADQPFLRLQQHTDTSFTAQGQGTVKQPIERSKKDVLLQEALNQRKQQVAHALAQGPRTHSRARACFVRTHSDTVDRVTFLGNRFDTAGIKAAAAPPAFATSNTEIVGKVGKFSDDVMWRLRCWLEDLLMGGYNVLMPAVRKELEPGIGLSKLTAKDFHNFLSLSWVITGYVRMTKQGHPQVSPLTANAREEKEDQTSSEHVNAVSPFACISSTMGWDTFHLVHKLWLSQLDVPARSDTKDWNIQHGSMALLKEMLMVLDAAQHGGSIDDRNAADRLQRRLLHDDMKESGLLPVLGRLMRDYNPKQQPRQYATDVMQACHVVLKMYDRLNKANTGGFLVKRKKVATRPKPVKGLEASDQELEPGRDQHEKNNEHVNGNNEREDQASHQEGERYEGIERNEHQEGLNDEEATKKTVAREKAPLEELYPEDSEEESDDEDGEGRSSRYREVALNVEALMRRELATPAAVHFLVEQGLRHYAANSYSTNASVCALLDRIASPQSSGGLGLEPMLYQLSVLRVFHALLVDRTIRSKGKISAYAGLLKFATKVLRGLFSKLVPQISKEAPKISTVHTYNGVESRTEEVAQEHIAADKQNNANLGMAAEADSDVHSAPAVPSIGDKQEVEKVKKETEIQHHITGMLFVDLMFWKTATVVDEIKGDYFLRLCEEVGLPGPSQPRRRQGGAADLGDDEQQEQGRHDQVPTGGRAEAEGVNSTKLNRGLSEAKEQLRKLHLKRSRPVVEASAKSILNVEGQQKLQVLFEQYNCSRANMDVVLAGMEGGIKEEQLSKELKCLGLRWGHLTNKQIITLKALWQQYQLDPDHRMLIAAAMTGGWTSKQVGNLLRKHGVIAEEEVEEEEEGESDGEDVMAEGEIVDLGCLETVEDEDLREIFTRLGSNAEILEQVCEEVAVMHDLPAVPSQRALYLRLRQMGLLQKKRDSNGNKKKQSQRRVGGSERNKVLIKELKALYDEHKEHPDALNQITQRLTLQLSVKQVQKLLKKHGITDGGASGGKVGLKARLVAERTQLSAAMQRHAGKPDFMALIAEELPGVVTVKQAQRLLRKHGLLEGQKKGHKETKNKGAGKLTVGTYVIPEGGLEGPVPEPNVEAVVTHLRAIQQSYVSGGQRWMSARRAAAWFLSKIDAAERLWKLTSPPHVDYSLAMTEEEDEIFFMTEFAQDLLEAAGCRNDSNDYFKIPGNCSQAWRERVRTAVRAAVEELEQEGVIPGQVASLGDTVAKSPSLDPSLPHAVLQCSFLGGDVPSDRSGGQEKKPCTVEEGSDSDDEDDDEVDDDDDGVSENSDQNEIDSDHQSVEEEEEERGYGRDEEEDRLPSYHSEKESDAESGSASEDDDENKFEAVGTLSATLKQGGGGGGGLKRRKVSKDAEKGLAPRQSKVDLQAGQKNRTRRHVGQLLKLSTKARNNVEVPLAVTKEQGVEEEEGPECQSAKRAALQELSRRRNKIVDAPLNGHGIETDFLNEDVSQAMEGIKKRRLQAVMKSVGKENTASQDEDFVLLDDY</sequence>
<dbReference type="GO" id="GO:0043111">
    <property type="term" value="P:replication fork arrest"/>
    <property type="evidence" value="ECO:0007669"/>
    <property type="project" value="TreeGrafter"/>
</dbReference>
<dbReference type="OrthoDB" id="310853at2759"/>
<dbReference type="Pfam" id="PF04821">
    <property type="entry name" value="TIMELESS"/>
    <property type="match status" value="1"/>
</dbReference>
<keyword evidence="2" id="KW-0539">Nucleus</keyword>
<dbReference type="EMBL" id="BEGY01000081">
    <property type="protein sequence ID" value="GAX82511.1"/>
    <property type="molecule type" value="Genomic_DNA"/>
</dbReference>
<dbReference type="STRING" id="1157962.A0A250XHG4"/>
<keyword evidence="7" id="KW-1185">Reference proteome</keyword>
<feature type="region of interest" description="Disordered" evidence="4">
    <location>
        <begin position="591"/>
        <end position="688"/>
    </location>
</feature>
<feature type="compositionally biased region" description="Basic and acidic residues" evidence="4">
    <location>
        <begin position="605"/>
        <end position="665"/>
    </location>
</feature>